<gene>
    <name evidence="2" type="ORF">PG915_03760</name>
</gene>
<feature type="domain" description="DUF6973" evidence="1">
    <location>
        <begin position="16"/>
        <end position="108"/>
    </location>
</feature>
<protein>
    <recommendedName>
        <fullName evidence="1">DUF6973 domain-containing protein</fullName>
    </recommendedName>
</protein>
<evidence type="ECO:0000259" key="1">
    <source>
        <dbReference type="Pfam" id="PF22322"/>
    </source>
</evidence>
<dbReference type="RefSeq" id="WP_353497928.1">
    <property type="nucleotide sequence ID" value="NZ_CP115920.1"/>
</dbReference>
<reference evidence="2" key="1">
    <citation type="submission" date="2023-01" db="EMBL/GenBank/DDBJ databases">
        <title>Vibrio sp. CB1-14 genome sequencing.</title>
        <authorList>
            <person name="Otstavnykh N."/>
            <person name="Isaeva M."/>
            <person name="Meleshko D."/>
        </authorList>
    </citation>
    <scope>NUCLEOTIDE SEQUENCE</scope>
    <source>
        <strain evidence="2">CB1-14</strain>
    </source>
</reference>
<proteinExistence type="predicted"/>
<dbReference type="EMBL" id="CP115920">
    <property type="protein sequence ID" value="XCD16681.1"/>
    <property type="molecule type" value="Genomic_DNA"/>
</dbReference>
<name>A0AAU8BKC4_9VIBR</name>
<evidence type="ECO:0000313" key="2">
    <source>
        <dbReference type="EMBL" id="XCD16681.1"/>
    </source>
</evidence>
<dbReference type="KEGG" id="vck:PG915_03760"/>
<sequence length="130" mass="15008">MLQQYERLTEDEKLYLKNHPHHVVAIARSKDIAYEETKVRFGCNRCNDKSDAFRHCFWSAILARDIGYKNALEFTSAHESSEDNDASEKNMDLHNNLVGLRIGLSRAGDEKLSHYCRTALLVGRLKVLRE</sequence>
<dbReference type="InterPro" id="IPR054246">
    <property type="entry name" value="DUF6973"/>
</dbReference>
<dbReference type="Pfam" id="PF22322">
    <property type="entry name" value="DUF6973"/>
    <property type="match status" value="1"/>
</dbReference>
<dbReference type="AlphaFoldDB" id="A0AAU8BKC4"/>
<organism evidence="2">
    <name type="scientific">Vibrio chaetopteri</name>
    <dbReference type="NCBI Taxonomy" id="3016528"/>
    <lineage>
        <taxon>Bacteria</taxon>
        <taxon>Pseudomonadati</taxon>
        <taxon>Pseudomonadota</taxon>
        <taxon>Gammaproteobacteria</taxon>
        <taxon>Vibrionales</taxon>
        <taxon>Vibrionaceae</taxon>
        <taxon>Vibrio</taxon>
    </lineage>
</organism>
<accession>A0AAU8BKC4</accession>